<protein>
    <submittedName>
        <fullName evidence="2">Uncharacterized protein</fullName>
    </submittedName>
</protein>
<name>M5ISL7_9BACT</name>
<sequence>MPLVPLNLQSKFASKSSNLKARSKKQSGVNLPPHLSAD</sequence>
<reference evidence="2 3" key="1">
    <citation type="journal article" date="2013" name="Genome Announc.">
        <title>Genome Sequence of Campylobacter showae UNSWCD, Isolated from a Patient with Crohn's Disease.</title>
        <authorList>
            <person name="Tay A.P."/>
            <person name="Kaakoush N.O."/>
            <person name="Deshpande N.P."/>
            <person name="Chen Z."/>
            <person name="Mitchell H."/>
            <person name="Wilkins M.R."/>
        </authorList>
    </citation>
    <scope>NUCLEOTIDE SEQUENCE [LARGE SCALE GENOMIC DNA]</scope>
    <source>
        <strain evidence="2 3">CSUNSWCD</strain>
    </source>
</reference>
<accession>M5ISL7</accession>
<feature type="compositionally biased region" description="Polar residues" evidence="1">
    <location>
        <begin position="7"/>
        <end position="20"/>
    </location>
</feature>
<feature type="region of interest" description="Disordered" evidence="1">
    <location>
        <begin position="1"/>
        <end position="38"/>
    </location>
</feature>
<dbReference type="Proteomes" id="UP000011939">
    <property type="component" value="Unassembled WGS sequence"/>
</dbReference>
<gene>
    <name evidence="2" type="ORF">CSUNSWCD_1232</name>
</gene>
<comment type="caution">
    <text evidence="2">The sequence shown here is derived from an EMBL/GenBank/DDBJ whole genome shotgun (WGS) entry which is preliminary data.</text>
</comment>
<evidence type="ECO:0000313" key="2">
    <source>
        <dbReference type="EMBL" id="EKU11908.1"/>
    </source>
</evidence>
<dbReference type="EMBL" id="AMZQ01000002">
    <property type="protein sequence ID" value="EKU11908.1"/>
    <property type="molecule type" value="Genomic_DNA"/>
</dbReference>
<evidence type="ECO:0000256" key="1">
    <source>
        <dbReference type="SAM" id="MobiDB-lite"/>
    </source>
</evidence>
<evidence type="ECO:0000313" key="3">
    <source>
        <dbReference type="Proteomes" id="UP000011939"/>
    </source>
</evidence>
<dbReference type="PATRIC" id="fig|1244083.3.peg.606"/>
<organism evidence="2 3">
    <name type="scientific">Campylobacter showae CSUNSWCD</name>
    <dbReference type="NCBI Taxonomy" id="1244083"/>
    <lineage>
        <taxon>Bacteria</taxon>
        <taxon>Pseudomonadati</taxon>
        <taxon>Campylobacterota</taxon>
        <taxon>Epsilonproteobacteria</taxon>
        <taxon>Campylobacterales</taxon>
        <taxon>Campylobacteraceae</taxon>
        <taxon>Campylobacter</taxon>
    </lineage>
</organism>
<proteinExistence type="predicted"/>
<dbReference type="AlphaFoldDB" id="M5ISL7"/>